<dbReference type="Gene3D" id="1.25.10.20">
    <property type="entry name" value="Vitellinogen, superhelical"/>
    <property type="match status" value="1"/>
</dbReference>
<dbReference type="Pfam" id="PF09172">
    <property type="entry name" value="Vit_open_b-sht"/>
    <property type="match status" value="1"/>
</dbReference>
<evidence type="ECO:0000256" key="5">
    <source>
        <dbReference type="ARBA" id="ARBA00023157"/>
    </source>
</evidence>
<dbReference type="GO" id="GO:0005319">
    <property type="term" value="F:lipid transporter activity"/>
    <property type="evidence" value="ECO:0007669"/>
    <property type="project" value="InterPro"/>
</dbReference>
<dbReference type="AlphaFoldDB" id="A0AAV8YWQ8"/>
<dbReference type="InterPro" id="IPR050733">
    <property type="entry name" value="Vitellogenin/Apolipophorin"/>
</dbReference>
<dbReference type="InterPro" id="IPR015819">
    <property type="entry name" value="Lipid_transp_b-sht_shell"/>
</dbReference>
<sequence>MAFIATPDDAMMEVALDLLQEKTFSPSVVLSVTSLAHTYCIQRKNCIGNSAIYSIVEYLENYLLEELKKKELDRETHDNIMVTLKALSNIGAITEGFQVELFKVIENSNLDVGIRVAAVETFRRLPCEETESYFERIFRNHDEESEIRIAAYLQIMRCLNYLLIRSIRHSLEVEEVNQVGSFVWTHLHNLLKSAVPSRVEIQSLLSDIDLVRKFSNDIRKYSHNFEGSTYFDEYNCGGNYESNVIFSTSSYVPKSAMLNLTVDLFGESINLLEVYGRAEGFEHYLESLFGPKGSSNTVKDNIMEKLRLPRSISGNEIIKSQVDRLPNVLNSQAADPKVALGLKVFGNEIKYATFNGHEEIQAAAENLNPVFHLKRILSGKEINYNKAVMFLDSNYVVPSGAGLPLSLNAIGTASINIKLQAPCKGRASRKTKN</sequence>
<gene>
    <name evidence="9" type="ORF">NQ318_003525</name>
</gene>
<dbReference type="Gene3D" id="2.20.80.10">
    <property type="entry name" value="Lipovitellin-phosvitin complex, chain A, domain 4"/>
    <property type="match status" value="1"/>
</dbReference>
<dbReference type="InterPro" id="IPR015817">
    <property type="entry name" value="Vitellinogen_open_b-sht_sub1"/>
</dbReference>
<keyword evidence="2" id="KW-0732">Signal</keyword>
<dbReference type="PANTHER" id="PTHR23345:SF15">
    <property type="entry name" value="VITELLOGENIN 1-RELATED"/>
    <property type="match status" value="1"/>
</dbReference>
<dbReference type="InterPro" id="IPR001747">
    <property type="entry name" value="Vitellogenin_N"/>
</dbReference>
<evidence type="ECO:0000256" key="6">
    <source>
        <dbReference type="ARBA" id="ARBA00023180"/>
    </source>
</evidence>
<proteinExistence type="predicted"/>
<dbReference type="FunFam" id="2.20.50.20:FF:000007">
    <property type="entry name" value="von Willebrand factor type D domaincontaining protein"/>
    <property type="match status" value="1"/>
</dbReference>
<comment type="caution">
    <text evidence="9">The sequence shown here is derived from an EMBL/GenBank/DDBJ whole genome shotgun (WGS) entry which is preliminary data.</text>
</comment>
<keyword evidence="6" id="KW-0325">Glycoprotein</keyword>
<protein>
    <recommendedName>
        <fullName evidence="8">Vitellogenin domain-containing protein</fullName>
    </recommendedName>
</protein>
<dbReference type="PANTHER" id="PTHR23345">
    <property type="entry name" value="VITELLOGENIN-RELATED"/>
    <property type="match status" value="1"/>
</dbReference>
<dbReference type="Proteomes" id="UP001162162">
    <property type="component" value="Unassembled WGS sequence"/>
</dbReference>
<evidence type="ECO:0000256" key="1">
    <source>
        <dbReference type="ARBA" id="ARBA00022448"/>
    </source>
</evidence>
<evidence type="ECO:0000256" key="7">
    <source>
        <dbReference type="PROSITE-ProRule" id="PRU00557"/>
    </source>
</evidence>
<accession>A0AAV8YWQ8</accession>
<dbReference type="InterPro" id="IPR015255">
    <property type="entry name" value="Vitellinogen_open_b-sht"/>
</dbReference>
<dbReference type="GO" id="GO:0008289">
    <property type="term" value="F:lipid binding"/>
    <property type="evidence" value="ECO:0007669"/>
    <property type="project" value="UniProtKB-KW"/>
</dbReference>
<keyword evidence="4" id="KW-0446">Lipid-binding</keyword>
<evidence type="ECO:0000256" key="2">
    <source>
        <dbReference type="ARBA" id="ARBA00022729"/>
    </source>
</evidence>
<dbReference type="EMBL" id="JAPWTK010000038">
    <property type="protein sequence ID" value="KAJ8955427.1"/>
    <property type="molecule type" value="Genomic_DNA"/>
</dbReference>
<evidence type="ECO:0000259" key="8">
    <source>
        <dbReference type="PROSITE" id="PS51211"/>
    </source>
</evidence>
<dbReference type="Pfam" id="PF01347">
    <property type="entry name" value="Vitellogenin_N"/>
    <property type="match status" value="1"/>
</dbReference>
<evidence type="ECO:0000313" key="10">
    <source>
        <dbReference type="Proteomes" id="UP001162162"/>
    </source>
</evidence>
<evidence type="ECO:0000256" key="3">
    <source>
        <dbReference type="ARBA" id="ARBA00023055"/>
    </source>
</evidence>
<evidence type="ECO:0000256" key="4">
    <source>
        <dbReference type="ARBA" id="ARBA00023121"/>
    </source>
</evidence>
<dbReference type="PROSITE" id="PS51211">
    <property type="entry name" value="VITELLOGENIN"/>
    <property type="match status" value="1"/>
</dbReference>
<keyword evidence="5" id="KW-1015">Disulfide bond</keyword>
<dbReference type="Gene3D" id="2.20.50.20">
    <property type="entry name" value="Lipovitellin. Chain A, domain 3"/>
    <property type="match status" value="1"/>
</dbReference>
<keyword evidence="1" id="KW-0813">Transport</keyword>
<comment type="caution">
    <text evidence="7">Lacks conserved residue(s) required for the propagation of feature annotation.</text>
</comment>
<dbReference type="GO" id="GO:0045735">
    <property type="term" value="F:nutrient reservoir activity"/>
    <property type="evidence" value="ECO:0007669"/>
    <property type="project" value="UniProtKB-KW"/>
</dbReference>
<dbReference type="InterPro" id="IPR011030">
    <property type="entry name" value="Lipovitellin_superhlx_dom"/>
</dbReference>
<name>A0AAV8YWQ8_9CUCU</name>
<feature type="domain" description="Vitellogenin" evidence="8">
    <location>
        <begin position="1"/>
        <end position="256"/>
    </location>
</feature>
<dbReference type="SUPFAM" id="SSF56968">
    <property type="entry name" value="Lipovitellin-phosvitin complex, beta-sheet shell regions"/>
    <property type="match status" value="1"/>
</dbReference>
<reference evidence="9" key="1">
    <citation type="journal article" date="2023" name="Insect Mol. Biol.">
        <title>Genome sequencing provides insights into the evolution of gene families encoding plant cell wall-degrading enzymes in longhorned beetles.</title>
        <authorList>
            <person name="Shin N.R."/>
            <person name="Okamura Y."/>
            <person name="Kirsch R."/>
            <person name="Pauchet Y."/>
        </authorList>
    </citation>
    <scope>NUCLEOTIDE SEQUENCE</scope>
    <source>
        <strain evidence="9">AMC_N1</strain>
    </source>
</reference>
<organism evidence="9 10">
    <name type="scientific">Aromia moschata</name>
    <dbReference type="NCBI Taxonomy" id="1265417"/>
    <lineage>
        <taxon>Eukaryota</taxon>
        <taxon>Metazoa</taxon>
        <taxon>Ecdysozoa</taxon>
        <taxon>Arthropoda</taxon>
        <taxon>Hexapoda</taxon>
        <taxon>Insecta</taxon>
        <taxon>Pterygota</taxon>
        <taxon>Neoptera</taxon>
        <taxon>Endopterygota</taxon>
        <taxon>Coleoptera</taxon>
        <taxon>Polyphaga</taxon>
        <taxon>Cucujiformia</taxon>
        <taxon>Chrysomeloidea</taxon>
        <taxon>Cerambycidae</taxon>
        <taxon>Cerambycinae</taxon>
        <taxon>Callichromatini</taxon>
        <taxon>Aromia</taxon>
    </lineage>
</organism>
<keyword evidence="10" id="KW-1185">Reference proteome</keyword>
<dbReference type="SUPFAM" id="SSF48431">
    <property type="entry name" value="Lipovitellin-phosvitin complex, superhelical domain"/>
    <property type="match status" value="1"/>
</dbReference>
<keyword evidence="3" id="KW-0445">Lipid transport</keyword>
<evidence type="ECO:0000313" key="9">
    <source>
        <dbReference type="EMBL" id="KAJ8955427.1"/>
    </source>
</evidence>
<dbReference type="SMART" id="SM01169">
    <property type="entry name" value="DUF1943"/>
    <property type="match status" value="1"/>
</dbReference>